<dbReference type="InterPro" id="IPR035979">
    <property type="entry name" value="RBD_domain_sf"/>
</dbReference>
<dbReference type="EMBL" id="JAQQWN010000007">
    <property type="protein sequence ID" value="KAK8074402.1"/>
    <property type="molecule type" value="Genomic_DNA"/>
</dbReference>
<feature type="compositionally biased region" description="Polar residues" evidence="1">
    <location>
        <begin position="260"/>
        <end position="279"/>
    </location>
</feature>
<feature type="compositionally biased region" description="Polar residues" evidence="1">
    <location>
        <begin position="201"/>
        <end position="215"/>
    </location>
</feature>
<feature type="compositionally biased region" description="Pro residues" evidence="1">
    <location>
        <begin position="163"/>
        <end position="172"/>
    </location>
</feature>
<comment type="caution">
    <text evidence="2">The sequence shown here is derived from an EMBL/GenBank/DDBJ whole genome shotgun (WGS) entry which is preliminary data.</text>
</comment>
<feature type="compositionally biased region" description="Low complexity" evidence="1">
    <location>
        <begin position="224"/>
        <end position="251"/>
    </location>
</feature>
<evidence type="ECO:0000313" key="2">
    <source>
        <dbReference type="EMBL" id="KAK8074402.1"/>
    </source>
</evidence>
<feature type="region of interest" description="Disordered" evidence="1">
    <location>
        <begin position="90"/>
        <end position="147"/>
    </location>
</feature>
<accession>A0ABR1VT63</accession>
<feature type="compositionally biased region" description="Low complexity" evidence="1">
    <location>
        <begin position="285"/>
        <end position="297"/>
    </location>
</feature>
<keyword evidence="3" id="KW-1185">Reference proteome</keyword>
<evidence type="ECO:0008006" key="4">
    <source>
        <dbReference type="Google" id="ProtNLM"/>
    </source>
</evidence>
<dbReference type="SUPFAM" id="SSF54928">
    <property type="entry name" value="RNA-binding domain, RBD"/>
    <property type="match status" value="1"/>
</dbReference>
<dbReference type="GeneID" id="92046440"/>
<proteinExistence type="predicted"/>
<evidence type="ECO:0000256" key="1">
    <source>
        <dbReference type="SAM" id="MobiDB-lite"/>
    </source>
</evidence>
<name>A0ABR1VT63_9PEZI</name>
<feature type="compositionally biased region" description="Polar residues" evidence="1">
    <location>
        <begin position="93"/>
        <end position="118"/>
    </location>
</feature>
<reference evidence="2 3" key="1">
    <citation type="submission" date="2023-01" db="EMBL/GenBank/DDBJ databases">
        <title>Analysis of 21 Apiospora genomes using comparative genomics revels a genus with tremendous synthesis potential of carbohydrate active enzymes and secondary metabolites.</title>
        <authorList>
            <person name="Sorensen T."/>
        </authorList>
    </citation>
    <scope>NUCLEOTIDE SEQUENCE [LARGE SCALE GENOMIC DNA]</scope>
    <source>
        <strain evidence="2 3">CBS 114990</strain>
    </source>
</reference>
<dbReference type="RefSeq" id="XP_066665342.1">
    <property type="nucleotide sequence ID" value="XM_066813380.1"/>
</dbReference>
<feature type="compositionally biased region" description="Polar residues" evidence="1">
    <location>
        <begin position="323"/>
        <end position="339"/>
    </location>
</feature>
<feature type="region of interest" description="Disordered" evidence="1">
    <location>
        <begin position="159"/>
        <end position="372"/>
    </location>
</feature>
<protein>
    <recommendedName>
        <fullName evidence="4">YTH domain-containing protein</fullName>
    </recommendedName>
</protein>
<organism evidence="2 3">
    <name type="scientific">Apiospora hydei</name>
    <dbReference type="NCBI Taxonomy" id="1337664"/>
    <lineage>
        <taxon>Eukaryota</taxon>
        <taxon>Fungi</taxon>
        <taxon>Dikarya</taxon>
        <taxon>Ascomycota</taxon>
        <taxon>Pezizomycotina</taxon>
        <taxon>Sordariomycetes</taxon>
        <taxon>Xylariomycetidae</taxon>
        <taxon>Amphisphaeriales</taxon>
        <taxon>Apiosporaceae</taxon>
        <taxon>Apiospora</taxon>
    </lineage>
</organism>
<dbReference type="Proteomes" id="UP001433268">
    <property type="component" value="Unassembled WGS sequence"/>
</dbReference>
<sequence length="630" mass="68568">MANSKETLPPSDLCVDRSLWGLDDTNQNLLQPAQQQYNNGSSDSARQENVLGNNRHSKTTPAPLVPGASYKPPCVDWSNQPHILNKSRPSAIITGNSNTSSNHPQPGNMNLPYGSQFQYYPHPQSASSTSPASATFPSTPTDPTAPSFLYQSQVRPQAYGALLPPPGFPPRQTPVQHDYSQHAQQQQSTGHSSNHHRGLSAFSTSSSQAHTQGSLGSWRDVSRSTPGGMTGSTAAATASTTGATTSNPSGNHQGYHHQFGYSTTPQTYIQGSMGSSSGMTRDMPSGTAAGTSDTGSSTAGGGTRAPAYPPRHHEQSIQPRWPHTTNTQRSVGSSSSTRQGKPGSRRPASGKVDSSAMSSNYKGSKHNLDNYSDDISDKESCSLWILRLPHDCTIHMLLSHIRHCDKVYATVINPPTKTKDREHSTAAAKVVFWSRQGVDRLMAQFKAGEFTVGQMAPLVQMNRVLVRAQTPGRECRVLLITGHKHIINEQTLRDEVFGTWFTWQDDGAPSVVASFQNGVHMLEWRFGSYRCQAENAIVGIQRKISRGKKILAEAMLVIEKKKEQIQQDMLLIPTGVDAMGEFRMALEHRLDRLVQESAALKSSDVFMWAHAHVDYGVDPCASGSVLLESE</sequence>
<gene>
    <name evidence="2" type="ORF">PG997_009065</name>
</gene>
<evidence type="ECO:0000313" key="3">
    <source>
        <dbReference type="Proteomes" id="UP001433268"/>
    </source>
</evidence>
<feature type="compositionally biased region" description="Low complexity" evidence="1">
    <location>
        <begin position="121"/>
        <end position="147"/>
    </location>
</feature>
<feature type="compositionally biased region" description="Low complexity" evidence="1">
    <location>
        <begin position="176"/>
        <end position="192"/>
    </location>
</feature>